<proteinExistence type="predicted"/>
<evidence type="ECO:0000313" key="2">
    <source>
        <dbReference type="EMBL" id="UWP96375.1"/>
    </source>
</evidence>
<evidence type="ECO:0000313" key="3">
    <source>
        <dbReference type="Proteomes" id="UP001057991"/>
    </source>
</evidence>
<dbReference type="EMBL" id="CP080776">
    <property type="protein sequence ID" value="UWP96375.1"/>
    <property type="molecule type" value="Genomic_DNA"/>
</dbReference>
<dbReference type="Proteomes" id="UP001057991">
    <property type="component" value="Chromosome"/>
</dbReference>
<dbReference type="Pfam" id="PF24891">
    <property type="entry name" value="DUF7742"/>
    <property type="match status" value="1"/>
</dbReference>
<gene>
    <name evidence="2" type="ORF">K3X48_05175</name>
</gene>
<organism evidence="2 3">
    <name type="scientific">Aliiroseovarius crassostreae</name>
    <dbReference type="NCBI Taxonomy" id="154981"/>
    <lineage>
        <taxon>Bacteria</taxon>
        <taxon>Pseudomonadati</taxon>
        <taxon>Pseudomonadota</taxon>
        <taxon>Alphaproteobacteria</taxon>
        <taxon>Rhodobacterales</taxon>
        <taxon>Paracoccaceae</taxon>
        <taxon>Aliiroseovarius</taxon>
    </lineage>
</organism>
<dbReference type="InterPro" id="IPR056644">
    <property type="entry name" value="DUF7742"/>
</dbReference>
<name>A0A9Q9LUI5_9RHOB</name>
<dbReference type="AlphaFoldDB" id="A0A9Q9LUI5"/>
<feature type="domain" description="DUF7742" evidence="1">
    <location>
        <begin position="2"/>
        <end position="88"/>
    </location>
</feature>
<protein>
    <recommendedName>
        <fullName evidence="1">DUF7742 domain-containing protein</fullName>
    </recommendedName>
</protein>
<accession>A0A9Q9LUI5</accession>
<sequence>MRPVLPGDVAAAACALLALPAQDRPDAMLRMVARANMADRYRYVTGRAHPKWGNGSLAAVARKMPREQEPYQDDPDYCDCMLTIFAALRTQRCV</sequence>
<dbReference type="GeneID" id="75102680"/>
<dbReference type="RefSeq" id="WP_173488070.1">
    <property type="nucleotide sequence ID" value="NZ_CP080772.1"/>
</dbReference>
<evidence type="ECO:0000259" key="1">
    <source>
        <dbReference type="Pfam" id="PF24891"/>
    </source>
</evidence>
<reference evidence="2" key="1">
    <citation type="submission" date="2021-08" db="EMBL/GenBank/DDBJ databases">
        <authorList>
            <person name="Nwanade C."/>
            <person name="Wang M."/>
            <person name="Masoudi A."/>
            <person name="Yu Z."/>
            <person name="Liu J."/>
        </authorList>
    </citation>
    <scope>NUCLEOTIDE SEQUENCE</scope>
    <source>
        <strain evidence="2">S056</strain>
    </source>
</reference>